<dbReference type="Pfam" id="PF10324">
    <property type="entry name" value="7TM_GPCR_Srw"/>
    <property type="match status" value="1"/>
</dbReference>
<dbReference type="PANTHER" id="PTHR46641:SF22">
    <property type="entry name" value="PROCTOLIN RECEPTOR, ISOFORM A"/>
    <property type="match status" value="1"/>
</dbReference>
<dbReference type="SUPFAM" id="SSF81321">
    <property type="entry name" value="Family A G protein-coupled receptor-like"/>
    <property type="match status" value="1"/>
</dbReference>
<keyword evidence="2 6" id="KW-0812">Transmembrane</keyword>
<feature type="transmembrane region" description="Helical" evidence="6">
    <location>
        <begin position="104"/>
        <end position="123"/>
    </location>
</feature>
<dbReference type="PROSITE" id="PS50262">
    <property type="entry name" value="G_PROTEIN_RECEP_F1_2"/>
    <property type="match status" value="1"/>
</dbReference>
<keyword evidence="3 6" id="KW-1133">Transmembrane helix</keyword>
<feature type="domain" description="G-protein coupled receptors family 1 profile" evidence="7">
    <location>
        <begin position="1"/>
        <end position="120"/>
    </location>
</feature>
<sequence length="212" mass="24355">QIFYWFSAVMFIMLPLVLLAVFNSILIHVVKLSRAQRYTMTNHRPEGDSHSQSQETKITIMLIAVVLLALVCQLPTAIMLLYTSFVEISRGTRSYYVSRILGNVFNLLTAINASLNFLLYCAMSDKYRRTFLKTFCSRWYRQPSPMHSWMATAYSNCDDGSPRFSRVSSVRMSRRSSHRLSPKVSAGSQLSYGNRLPVGNHQPQHQQQETRC</sequence>
<feature type="compositionally biased region" description="Polar residues" evidence="5">
    <location>
        <begin position="201"/>
        <end position="212"/>
    </location>
</feature>
<reference evidence="8 9" key="1">
    <citation type="submission" date="2024-05" db="EMBL/GenBank/DDBJ databases">
        <authorList>
            <person name="Wallberg A."/>
        </authorList>
    </citation>
    <scope>NUCLEOTIDE SEQUENCE [LARGE SCALE GENOMIC DNA]</scope>
</reference>
<dbReference type="Proteomes" id="UP001497623">
    <property type="component" value="Unassembled WGS sequence"/>
</dbReference>
<evidence type="ECO:0000259" key="7">
    <source>
        <dbReference type="PROSITE" id="PS50262"/>
    </source>
</evidence>
<feature type="transmembrane region" description="Helical" evidence="6">
    <location>
        <begin position="60"/>
        <end position="84"/>
    </location>
</feature>
<dbReference type="EMBL" id="CAXKWB010001317">
    <property type="protein sequence ID" value="CAL4064001.1"/>
    <property type="molecule type" value="Genomic_DNA"/>
</dbReference>
<dbReference type="Gene3D" id="1.20.1070.10">
    <property type="entry name" value="Rhodopsin 7-helix transmembrane proteins"/>
    <property type="match status" value="1"/>
</dbReference>
<feature type="compositionally biased region" description="Basic residues" evidence="5">
    <location>
        <begin position="172"/>
        <end position="181"/>
    </location>
</feature>
<evidence type="ECO:0000256" key="3">
    <source>
        <dbReference type="ARBA" id="ARBA00022989"/>
    </source>
</evidence>
<proteinExistence type="predicted"/>
<evidence type="ECO:0000313" key="9">
    <source>
        <dbReference type="Proteomes" id="UP001497623"/>
    </source>
</evidence>
<name>A0AAV2PTU9_MEGNR</name>
<dbReference type="PANTHER" id="PTHR46641">
    <property type="entry name" value="FMRFAMIDE RECEPTOR-RELATED"/>
    <property type="match status" value="1"/>
</dbReference>
<accession>A0AAV2PTU9</accession>
<dbReference type="AlphaFoldDB" id="A0AAV2PTU9"/>
<keyword evidence="9" id="KW-1185">Reference proteome</keyword>
<keyword evidence="4 6" id="KW-0472">Membrane</keyword>
<gene>
    <name evidence="8" type="ORF">MNOR_LOCUS3753</name>
</gene>
<dbReference type="GO" id="GO:0008528">
    <property type="term" value="F:G protein-coupled peptide receptor activity"/>
    <property type="evidence" value="ECO:0007669"/>
    <property type="project" value="InterPro"/>
</dbReference>
<feature type="transmembrane region" description="Helical" evidence="6">
    <location>
        <begin position="6"/>
        <end position="30"/>
    </location>
</feature>
<feature type="non-terminal residue" evidence="8">
    <location>
        <position position="1"/>
    </location>
</feature>
<dbReference type="InterPro" id="IPR052954">
    <property type="entry name" value="GPCR-Ligand_Int"/>
</dbReference>
<organism evidence="8 9">
    <name type="scientific">Meganyctiphanes norvegica</name>
    <name type="common">Northern krill</name>
    <name type="synonym">Thysanopoda norvegica</name>
    <dbReference type="NCBI Taxonomy" id="48144"/>
    <lineage>
        <taxon>Eukaryota</taxon>
        <taxon>Metazoa</taxon>
        <taxon>Ecdysozoa</taxon>
        <taxon>Arthropoda</taxon>
        <taxon>Crustacea</taxon>
        <taxon>Multicrustacea</taxon>
        <taxon>Malacostraca</taxon>
        <taxon>Eumalacostraca</taxon>
        <taxon>Eucarida</taxon>
        <taxon>Euphausiacea</taxon>
        <taxon>Euphausiidae</taxon>
        <taxon>Meganyctiphanes</taxon>
    </lineage>
</organism>
<evidence type="ECO:0000256" key="5">
    <source>
        <dbReference type="SAM" id="MobiDB-lite"/>
    </source>
</evidence>
<evidence type="ECO:0000256" key="4">
    <source>
        <dbReference type="ARBA" id="ARBA00023136"/>
    </source>
</evidence>
<evidence type="ECO:0000256" key="2">
    <source>
        <dbReference type="ARBA" id="ARBA00022692"/>
    </source>
</evidence>
<dbReference type="InterPro" id="IPR019427">
    <property type="entry name" value="7TM_GPCR_serpentine_rcpt_Srw"/>
</dbReference>
<evidence type="ECO:0000313" key="8">
    <source>
        <dbReference type="EMBL" id="CAL4064001.1"/>
    </source>
</evidence>
<comment type="caution">
    <text evidence="8">The sequence shown here is derived from an EMBL/GenBank/DDBJ whole genome shotgun (WGS) entry which is preliminary data.</text>
</comment>
<protein>
    <recommendedName>
        <fullName evidence="7">G-protein coupled receptors family 1 profile domain-containing protein</fullName>
    </recommendedName>
</protein>
<evidence type="ECO:0000256" key="6">
    <source>
        <dbReference type="SAM" id="Phobius"/>
    </source>
</evidence>
<dbReference type="InterPro" id="IPR017452">
    <property type="entry name" value="GPCR_Rhodpsn_7TM"/>
</dbReference>
<dbReference type="GO" id="GO:0016020">
    <property type="term" value="C:membrane"/>
    <property type="evidence" value="ECO:0007669"/>
    <property type="project" value="UniProtKB-SubCell"/>
</dbReference>
<comment type="subcellular location">
    <subcellularLocation>
        <location evidence="1">Membrane</location>
    </subcellularLocation>
</comment>
<evidence type="ECO:0000256" key="1">
    <source>
        <dbReference type="ARBA" id="ARBA00004370"/>
    </source>
</evidence>
<feature type="region of interest" description="Disordered" evidence="5">
    <location>
        <begin position="168"/>
        <end position="212"/>
    </location>
</feature>